<evidence type="ECO:0000313" key="3">
    <source>
        <dbReference type="EMBL" id="PUE00990.1"/>
    </source>
</evidence>
<dbReference type="PANTHER" id="PTHR34227:SF1">
    <property type="entry name" value="DIMETHYL SULFOXIDE REDUCTASE CHAPERONE-RELATED"/>
    <property type="match status" value="1"/>
</dbReference>
<dbReference type="AlphaFoldDB" id="A0A657PNI2"/>
<reference evidence="2 4" key="1">
    <citation type="submission" date="2017-02" db="EMBL/GenBank/DDBJ databases">
        <title>Novel co-symbiosis in the unique lucinid bivalve Phacoides pectinatus.</title>
        <authorList>
            <person name="Lim S.J."/>
            <person name="Davis B.G."/>
            <person name="Gill D.E."/>
            <person name="Engel A.S."/>
            <person name="Anderson L.C."/>
            <person name="Campbell B.J."/>
        </authorList>
    </citation>
    <scope>NUCLEOTIDE SEQUENCE [LARGE SCALE GENOMIC DNA]</scope>
    <source>
        <strain evidence="2">LUC13016_P6</strain>
    </source>
</reference>
<dbReference type="EMBL" id="MUIE01000268">
    <property type="protein sequence ID" value="OQX33777.1"/>
    <property type="molecule type" value="Genomic_DNA"/>
</dbReference>
<keyword evidence="4" id="KW-1185">Reference proteome</keyword>
<dbReference type="Proteomes" id="UP000243361">
    <property type="component" value="Unassembled WGS sequence"/>
</dbReference>
<evidence type="ECO:0000313" key="5">
    <source>
        <dbReference type="Proteomes" id="UP000250928"/>
    </source>
</evidence>
<keyword evidence="1" id="KW-0143">Chaperone</keyword>
<reference evidence="3 5" key="2">
    <citation type="submission" date="2018-01" db="EMBL/GenBank/DDBJ databases">
        <title>Novel co-symbiosis in the lucinid bivalve Phacoides pectinatus.</title>
        <authorList>
            <person name="Lim S.J."/>
            <person name="Davis B.G."/>
            <person name="Gill D.E."/>
            <person name="Engel A.S."/>
            <person name="Anderson L.C."/>
            <person name="Campbell B.J."/>
        </authorList>
    </citation>
    <scope>NUCLEOTIDE SEQUENCE [LARGE SCALE GENOMIC DNA]</scope>
    <source>
        <strain evidence="3">N3_P5</strain>
    </source>
</reference>
<gene>
    <name evidence="2" type="ORF">B0D84_04180</name>
    <name evidence="3" type="ORF">C3L24_08585</name>
</gene>
<evidence type="ECO:0000313" key="4">
    <source>
        <dbReference type="Proteomes" id="UP000243361"/>
    </source>
</evidence>
<organism evidence="2 4">
    <name type="scientific">Candidatus Sedimenticola endophacoides</name>
    <dbReference type="NCBI Taxonomy" id="2548426"/>
    <lineage>
        <taxon>Bacteria</taxon>
        <taxon>Pseudomonadati</taxon>
        <taxon>Pseudomonadota</taxon>
        <taxon>Gammaproteobacteria</taxon>
        <taxon>Chromatiales</taxon>
        <taxon>Sedimenticolaceae</taxon>
        <taxon>Sedimenticola</taxon>
    </lineage>
</organism>
<accession>A0A657PNI2</accession>
<sequence>MTSEAKETGSGLTAELKELCQAVSEDFAMLASLHNKEPDAELLRLLRDERFPEGLGLRLVEERGAQAVAFMQRALSALPDQMGQADLDELAADYADIYLNHGIQASPLESVWTDDENLVCQDSMFQVREWYQQHGLMSTDWRIIPDDHLVLQLQFLSHLFAAGKTMDDLREIARFMDEHLLRWLTSFAERVAGRCATPYFAGIALLTGAYSEELRELLVSILDEPRPSPEEIEDKMRPRRVEEPVEVKFMPGMGPVV</sequence>
<protein>
    <submittedName>
        <fullName evidence="3">Dehydrogenase</fullName>
    </submittedName>
</protein>
<evidence type="ECO:0000256" key="1">
    <source>
        <dbReference type="ARBA" id="ARBA00023186"/>
    </source>
</evidence>
<dbReference type="InterPro" id="IPR020945">
    <property type="entry name" value="DMSO/NO3_reduct_chaperone"/>
</dbReference>
<dbReference type="SUPFAM" id="SSF89155">
    <property type="entry name" value="TorD-like"/>
    <property type="match status" value="1"/>
</dbReference>
<proteinExistence type="predicted"/>
<dbReference type="Proteomes" id="UP000250928">
    <property type="component" value="Unassembled WGS sequence"/>
</dbReference>
<dbReference type="Pfam" id="PF02613">
    <property type="entry name" value="Nitrate_red_del"/>
    <property type="match status" value="1"/>
</dbReference>
<comment type="caution">
    <text evidence="2">The sequence shown here is derived from an EMBL/GenBank/DDBJ whole genome shotgun (WGS) entry which is preliminary data.</text>
</comment>
<dbReference type="EMBL" id="PQCO01000209">
    <property type="protein sequence ID" value="PUE00990.1"/>
    <property type="molecule type" value="Genomic_DNA"/>
</dbReference>
<evidence type="ECO:0000313" key="2">
    <source>
        <dbReference type="EMBL" id="OQX33777.1"/>
    </source>
</evidence>
<dbReference type="InterPro" id="IPR036411">
    <property type="entry name" value="TorD-like_sf"/>
</dbReference>
<dbReference type="PANTHER" id="PTHR34227">
    <property type="entry name" value="CHAPERONE PROTEIN YCDY"/>
    <property type="match status" value="1"/>
</dbReference>
<name>A0A657PNI2_9GAMM</name>
<dbReference type="Gene3D" id="1.10.3480.10">
    <property type="entry name" value="TorD-like"/>
    <property type="match status" value="1"/>
</dbReference>
<dbReference type="InterPro" id="IPR050289">
    <property type="entry name" value="TorD/DmsD_chaperones"/>
</dbReference>